<feature type="region of interest" description="Disordered" evidence="1">
    <location>
        <begin position="1"/>
        <end position="108"/>
    </location>
</feature>
<gene>
    <name evidence="2" type="ORF">DL762_009783</name>
</gene>
<comment type="caution">
    <text evidence="2">The sequence shown here is derived from an EMBL/GenBank/DDBJ whole genome shotgun (WGS) entry which is preliminary data.</text>
</comment>
<dbReference type="Gene3D" id="2.40.70.10">
    <property type="entry name" value="Acid Proteases"/>
    <property type="match status" value="2"/>
</dbReference>
<evidence type="ECO:0000313" key="2">
    <source>
        <dbReference type="EMBL" id="RYO76497.1"/>
    </source>
</evidence>
<sequence>MPSNQSHHTHSFQGTSSRSERSSSASIDTSIKSHSSQSHGVSQSTEAAKILGFHNGGGTRSSQGSAGPDRAASASPFAELVNRRAPSPPDDDKTKLPPAHDGIGRLELETRRNRDLSNLVRLKYERMRKEREDFKKAQMELKELQARFDKAYPSRDYLEIHGEKREDKRASHRTQLAKRTAGGYLPPSRRFGSSPAPRQPKNSRRALGVMINLAEKGDLGYADSGSSKNIMSEAYALQKGLMIRRGQKDVRLFQLGNGKLMHSVGRVRTYVKLARSSHRPKKEWFHILANCPVPLILGMPFLREAQILTENTHLLESCPAEFSTIESVFWIGTPRNRMKCNLDGRNAIAVADYGSDVNLMSLSYAKREGHHIDRRREVRKRLQFGDGSQADTVGQVIVSNLTLDWRTPATTMLEEMHPDHSAAGAGQPASSLSLDHEGAQDADATFSAVFDVLPSLPCDVLLGRDFLAATDAFNVCPVVPVEAEGCLHAELNFTRSLGHVDRFLRWIRGDLGQSGSELEDEKIHDEARHEKAYKLWKIDVELGRLSGQSKVKKEGERKKIVKDWQSRHGSCRFCNSACVSP</sequence>
<organism evidence="2 3">
    <name type="scientific">Monosporascus cannonballus</name>
    <dbReference type="NCBI Taxonomy" id="155416"/>
    <lineage>
        <taxon>Eukaryota</taxon>
        <taxon>Fungi</taxon>
        <taxon>Dikarya</taxon>
        <taxon>Ascomycota</taxon>
        <taxon>Pezizomycotina</taxon>
        <taxon>Sordariomycetes</taxon>
        <taxon>Xylariomycetidae</taxon>
        <taxon>Xylariales</taxon>
        <taxon>Xylariales incertae sedis</taxon>
        <taxon>Monosporascus</taxon>
    </lineage>
</organism>
<dbReference type="InterPro" id="IPR021109">
    <property type="entry name" value="Peptidase_aspartic_dom_sf"/>
</dbReference>
<dbReference type="EMBL" id="QJNS01000583">
    <property type="protein sequence ID" value="RYO76497.1"/>
    <property type="molecule type" value="Genomic_DNA"/>
</dbReference>
<accession>A0ABY0GX27</accession>
<evidence type="ECO:0000256" key="1">
    <source>
        <dbReference type="SAM" id="MobiDB-lite"/>
    </source>
</evidence>
<protein>
    <submittedName>
        <fullName evidence="2">Uncharacterized protein</fullName>
    </submittedName>
</protein>
<feature type="region of interest" description="Disordered" evidence="1">
    <location>
        <begin position="164"/>
        <end position="203"/>
    </location>
</feature>
<evidence type="ECO:0000313" key="3">
    <source>
        <dbReference type="Proteomes" id="UP000294003"/>
    </source>
</evidence>
<name>A0ABY0GX27_9PEZI</name>
<keyword evidence="3" id="KW-1185">Reference proteome</keyword>
<dbReference type="CDD" id="cd00303">
    <property type="entry name" value="retropepsin_like"/>
    <property type="match status" value="2"/>
</dbReference>
<dbReference type="Proteomes" id="UP000294003">
    <property type="component" value="Unassembled WGS sequence"/>
</dbReference>
<proteinExistence type="predicted"/>
<feature type="compositionally biased region" description="Low complexity" evidence="1">
    <location>
        <begin position="11"/>
        <end position="44"/>
    </location>
</feature>
<reference evidence="2 3" key="1">
    <citation type="submission" date="2018-06" db="EMBL/GenBank/DDBJ databases">
        <title>Complete Genomes of Monosporascus.</title>
        <authorList>
            <person name="Robinson A.J."/>
            <person name="Natvig D.O."/>
        </authorList>
    </citation>
    <scope>NUCLEOTIDE SEQUENCE [LARGE SCALE GENOMIC DNA]</scope>
    <source>
        <strain evidence="2 3">CBS 609.92</strain>
    </source>
</reference>